<dbReference type="PIRSF" id="PIRSF005647">
    <property type="entry name" value="CooC"/>
    <property type="match status" value="1"/>
</dbReference>
<evidence type="ECO:0000259" key="1">
    <source>
        <dbReference type="Pfam" id="PF01656"/>
    </source>
</evidence>
<dbReference type="SUPFAM" id="SSF52540">
    <property type="entry name" value="P-loop containing nucleoside triphosphate hydrolases"/>
    <property type="match status" value="1"/>
</dbReference>
<evidence type="ECO:0000313" key="3">
    <source>
        <dbReference type="Proteomes" id="UP000186940"/>
    </source>
</evidence>
<protein>
    <submittedName>
        <fullName evidence="2">ATP-binding protein</fullName>
    </submittedName>
</protein>
<dbReference type="InterPro" id="IPR002586">
    <property type="entry name" value="CobQ/CobB/MinD/ParA_Nub-bd_dom"/>
</dbReference>
<reference evidence="2" key="1">
    <citation type="submission" date="2016-05" db="EMBL/GenBank/DDBJ databases">
        <title>Microbial consortia oxidize butane by reversing methanogenesis.</title>
        <authorList>
            <person name="Laso-Perez R."/>
            <person name="Richter M."/>
            <person name="Wegener G."/>
            <person name="Musat F."/>
        </authorList>
    </citation>
    <scope>NUCLEOTIDE SEQUENCE [LARGE SCALE GENOMIC DNA]</scope>
    <source>
        <strain evidence="2">BOX2</strain>
    </source>
</reference>
<dbReference type="InterPro" id="IPR050625">
    <property type="entry name" value="ParA/MinD_ATPase"/>
</dbReference>
<dbReference type="Pfam" id="PF01656">
    <property type="entry name" value="CbiA"/>
    <property type="match status" value="1"/>
</dbReference>
<comment type="caution">
    <text evidence="2">The sequence shown here is derived from an EMBL/GenBank/DDBJ whole genome shotgun (WGS) entry which is preliminary data.</text>
</comment>
<dbReference type="GO" id="GO:0051782">
    <property type="term" value="P:negative regulation of cell division"/>
    <property type="evidence" value="ECO:0007669"/>
    <property type="project" value="TreeGrafter"/>
</dbReference>
<proteinExistence type="predicted"/>
<dbReference type="STRING" id="1838285.SCAL_001703"/>
<dbReference type="GO" id="GO:0005829">
    <property type="term" value="C:cytosol"/>
    <property type="evidence" value="ECO:0007669"/>
    <property type="project" value="TreeGrafter"/>
</dbReference>
<keyword evidence="2" id="KW-0067">ATP-binding</keyword>
<dbReference type="GO" id="GO:0009898">
    <property type="term" value="C:cytoplasmic side of plasma membrane"/>
    <property type="evidence" value="ECO:0007669"/>
    <property type="project" value="TreeGrafter"/>
</dbReference>
<keyword evidence="2" id="KW-0547">Nucleotide-binding</keyword>
<dbReference type="EMBL" id="LYOS01000007">
    <property type="protein sequence ID" value="OFV67169.1"/>
    <property type="molecule type" value="Genomic_DNA"/>
</dbReference>
<dbReference type="GO" id="GO:0016887">
    <property type="term" value="F:ATP hydrolysis activity"/>
    <property type="evidence" value="ECO:0007669"/>
    <property type="project" value="TreeGrafter"/>
</dbReference>
<accession>A0A1F2P793</accession>
<dbReference type="PANTHER" id="PTHR43384">
    <property type="entry name" value="SEPTUM SITE-DETERMINING PROTEIN MIND HOMOLOG, CHLOROPLASTIC-RELATED"/>
    <property type="match status" value="1"/>
</dbReference>
<name>A0A1F2P793_9EURY</name>
<keyword evidence="3" id="KW-1185">Reference proteome</keyword>
<dbReference type="PATRIC" id="fig|1838285.3.peg.1730"/>
<dbReference type="GO" id="GO:0005524">
    <property type="term" value="F:ATP binding"/>
    <property type="evidence" value="ECO:0007669"/>
    <property type="project" value="UniProtKB-KW"/>
</dbReference>
<sequence length="245" mass="27184">MGYVIAVSGKGGTGKTLISSLLIRHFSKKTPVLAIDADPDSNLPEALGVKVERTVGDIRESITGEGVAAFEGKIQEVLVEERDFDLFVMGRPEQEGCYCVVNNILRVAIDSLSKNYDITIIDCEAGLEHLSRRTTRNVDFMIVVTDATRKGILTAKRVKEIADELNIKFKKIRVIVNRVAPELREEMENALNEAGLEVIGFIPHDPIVAEYDLKGKTVFELPEDTPVVQSFNEIVSKIEEELKTL</sequence>
<dbReference type="InterPro" id="IPR014433">
    <property type="entry name" value="CooC"/>
</dbReference>
<feature type="domain" description="CobQ/CobB/MinD/ParA nucleotide binding" evidence="1">
    <location>
        <begin position="5"/>
        <end position="218"/>
    </location>
</feature>
<evidence type="ECO:0000313" key="2">
    <source>
        <dbReference type="EMBL" id="OFV67169.1"/>
    </source>
</evidence>
<dbReference type="PANTHER" id="PTHR43384:SF7">
    <property type="entry name" value="CARBON-MONOXIDE DEHYDROGENASE ACCESSORY PROTEIN"/>
    <property type="match status" value="1"/>
</dbReference>
<gene>
    <name evidence="2" type="ORF">SCAL_001703</name>
</gene>
<dbReference type="AlphaFoldDB" id="A0A1F2P793"/>
<organism evidence="2 3">
    <name type="scientific">Candidatus Syntropharchaeum caldarium</name>
    <dbReference type="NCBI Taxonomy" id="1838285"/>
    <lineage>
        <taxon>Archaea</taxon>
        <taxon>Methanobacteriati</taxon>
        <taxon>Methanobacteriota</taxon>
        <taxon>Stenosarchaea group</taxon>
        <taxon>Methanomicrobia</taxon>
        <taxon>Methanosarcinales</taxon>
        <taxon>ANME-2 cluster</taxon>
        <taxon>Candidatus Syntropharchaeum</taxon>
    </lineage>
</organism>
<dbReference type="InterPro" id="IPR027417">
    <property type="entry name" value="P-loop_NTPase"/>
</dbReference>
<dbReference type="Gene3D" id="3.40.50.300">
    <property type="entry name" value="P-loop containing nucleotide triphosphate hydrolases"/>
    <property type="match status" value="1"/>
</dbReference>
<dbReference type="Proteomes" id="UP000186940">
    <property type="component" value="Unassembled WGS sequence"/>
</dbReference>